<feature type="region of interest" description="Disordered" evidence="1">
    <location>
        <begin position="1"/>
        <end position="110"/>
    </location>
</feature>
<proteinExistence type="predicted"/>
<evidence type="ECO:0000313" key="2">
    <source>
        <dbReference type="EMBL" id="PVD34701.1"/>
    </source>
</evidence>
<name>A0A2T7PMQ6_POMCA</name>
<dbReference type="AlphaFoldDB" id="A0A2T7PMQ6"/>
<protein>
    <submittedName>
        <fullName evidence="2">Uncharacterized protein</fullName>
    </submittedName>
</protein>
<keyword evidence="3" id="KW-1185">Reference proteome</keyword>
<sequence length="110" mass="12123">MSASDEEDFASAEEGEEIKGKKPVKKGAKGEQNRPSSAKGKQSKRSTGDKQGKQKKKEAESINKETPRVGETAKGSVKKCWKNRKAEYQSQHRPHTPSAQKTTALIINLQ</sequence>
<evidence type="ECO:0000256" key="1">
    <source>
        <dbReference type="SAM" id="MobiDB-lite"/>
    </source>
</evidence>
<feature type="compositionally biased region" description="Acidic residues" evidence="1">
    <location>
        <begin position="1"/>
        <end position="16"/>
    </location>
</feature>
<dbReference type="Proteomes" id="UP000245119">
    <property type="component" value="Linkage Group LG3"/>
</dbReference>
<organism evidence="2 3">
    <name type="scientific">Pomacea canaliculata</name>
    <name type="common">Golden apple snail</name>
    <dbReference type="NCBI Taxonomy" id="400727"/>
    <lineage>
        <taxon>Eukaryota</taxon>
        <taxon>Metazoa</taxon>
        <taxon>Spiralia</taxon>
        <taxon>Lophotrochozoa</taxon>
        <taxon>Mollusca</taxon>
        <taxon>Gastropoda</taxon>
        <taxon>Caenogastropoda</taxon>
        <taxon>Architaenioglossa</taxon>
        <taxon>Ampullarioidea</taxon>
        <taxon>Ampullariidae</taxon>
        <taxon>Pomacea</taxon>
    </lineage>
</organism>
<reference evidence="2 3" key="1">
    <citation type="submission" date="2018-04" db="EMBL/GenBank/DDBJ databases">
        <title>The genome of golden apple snail Pomacea canaliculata provides insight into stress tolerance and invasive adaptation.</title>
        <authorList>
            <person name="Liu C."/>
            <person name="Liu B."/>
            <person name="Ren Y."/>
            <person name="Zhang Y."/>
            <person name="Wang H."/>
            <person name="Li S."/>
            <person name="Jiang F."/>
            <person name="Yin L."/>
            <person name="Zhang G."/>
            <person name="Qian W."/>
            <person name="Fan W."/>
        </authorList>
    </citation>
    <scope>NUCLEOTIDE SEQUENCE [LARGE SCALE GENOMIC DNA]</scope>
    <source>
        <strain evidence="2">SZHN2017</strain>
        <tissue evidence="2">Muscle</tissue>
    </source>
</reference>
<gene>
    <name evidence="2" type="ORF">C0Q70_05978</name>
</gene>
<comment type="caution">
    <text evidence="2">The sequence shown here is derived from an EMBL/GenBank/DDBJ whole genome shotgun (WGS) entry which is preliminary data.</text>
</comment>
<dbReference type="EMBL" id="PZQS01000003">
    <property type="protein sequence ID" value="PVD34701.1"/>
    <property type="molecule type" value="Genomic_DNA"/>
</dbReference>
<feature type="compositionally biased region" description="Polar residues" evidence="1">
    <location>
        <begin position="97"/>
        <end position="110"/>
    </location>
</feature>
<feature type="compositionally biased region" description="Basic and acidic residues" evidence="1">
    <location>
        <begin position="46"/>
        <end position="68"/>
    </location>
</feature>
<evidence type="ECO:0000313" key="3">
    <source>
        <dbReference type="Proteomes" id="UP000245119"/>
    </source>
</evidence>
<accession>A0A2T7PMQ6</accession>